<proteinExistence type="predicted"/>
<gene>
    <name evidence="2" type="ORF">SAMN03080601_02012</name>
</gene>
<dbReference type="AlphaFoldDB" id="A0A1T5H0E7"/>
<dbReference type="Proteomes" id="UP000191055">
    <property type="component" value="Unassembled WGS sequence"/>
</dbReference>
<evidence type="ECO:0000259" key="1">
    <source>
        <dbReference type="Pfam" id="PF03559"/>
    </source>
</evidence>
<reference evidence="2 3" key="1">
    <citation type="submission" date="2017-02" db="EMBL/GenBank/DDBJ databases">
        <authorList>
            <person name="Peterson S.W."/>
        </authorList>
    </citation>
    <scope>NUCLEOTIDE SEQUENCE [LARGE SCALE GENOMIC DNA]</scope>
    <source>
        <strain evidence="2 3">DSM 24412</strain>
    </source>
</reference>
<dbReference type="Pfam" id="PF03559">
    <property type="entry name" value="Hexose_dehydrat"/>
    <property type="match status" value="2"/>
</dbReference>
<sequence length="476" mass="54858">MMQLPNQEKHFTFLRSAFALESPLKSNEQIKEWLAWQNSKTAVNINKIKFSELDLWHYNNNSLQHTSGKFFTIDGIHIDTNWGPNPSWEQPIINQPEIGYLGFITKEFEGILHFLMQAKIEPGNVNHVQLSPTLQATRSNYTQVHKGKKPLYLEYFQNATPEQILLDQLQSEQGARFLKKRNRNIIIKVDEEIALHDNFVWVTLGQLKNLMQHDNLVNMDTRTVLSGIPYGNFEPQVIDFFNYLGYKKETNNFEKAFLKSTLTNAGSLNTLDSITTFLTQLKSNFDLNIRQKPLKELKDWVFGESEIHHIENKYFKVIAVAVEIEGREVVKWSQPMIEPAQEGICAFVCKEINGLLHFAVQAKLECGNHDIIEFAPTVQCLTGNYRQTKEGALPFLDYIINAKPEQIVFNTLQSEEGGRFYHEQNRNMIVIAGDEIGNELPPNYIWMTLNQLSTFLKLNNYLNIQARSLIAAISFV</sequence>
<dbReference type="Gene3D" id="3.90.79.40">
    <property type="entry name" value="EvaA sugar 2,3-dehydratase subunit"/>
    <property type="match status" value="2"/>
</dbReference>
<organism evidence="2 3">
    <name type="scientific">Alkalitalea saponilacus</name>
    <dbReference type="NCBI Taxonomy" id="889453"/>
    <lineage>
        <taxon>Bacteria</taxon>
        <taxon>Pseudomonadati</taxon>
        <taxon>Bacteroidota</taxon>
        <taxon>Bacteroidia</taxon>
        <taxon>Marinilabiliales</taxon>
        <taxon>Marinilabiliaceae</taxon>
        <taxon>Alkalitalea</taxon>
    </lineage>
</organism>
<dbReference type="GO" id="GO:0016829">
    <property type="term" value="F:lyase activity"/>
    <property type="evidence" value="ECO:0007669"/>
    <property type="project" value="InterPro"/>
</dbReference>
<protein>
    <submittedName>
        <fullName evidence="2">Oxidase EvaA</fullName>
    </submittedName>
</protein>
<dbReference type="STRING" id="889453.SAMN03080601_02012"/>
<dbReference type="InterPro" id="IPR038153">
    <property type="entry name" value="EvaA-like_sf"/>
</dbReference>
<dbReference type="RefSeq" id="WP_079557747.1">
    <property type="nucleotide sequence ID" value="NZ_CP021904.1"/>
</dbReference>
<evidence type="ECO:0000313" key="2">
    <source>
        <dbReference type="EMBL" id="SKC14177.1"/>
    </source>
</evidence>
<dbReference type="EMBL" id="FUYV01000011">
    <property type="protein sequence ID" value="SKC14177.1"/>
    <property type="molecule type" value="Genomic_DNA"/>
</dbReference>
<accession>A0A1T5H0E7</accession>
<evidence type="ECO:0000313" key="3">
    <source>
        <dbReference type="Proteomes" id="UP000191055"/>
    </source>
</evidence>
<feature type="domain" description="dTDP-4-dehydro-6-deoxy-alpha-D-glucopyranose 2,3-dehydratase" evidence="1">
    <location>
        <begin position="273"/>
        <end position="472"/>
    </location>
</feature>
<dbReference type="InterPro" id="IPR005212">
    <property type="entry name" value="EvaA-like"/>
</dbReference>
<feature type="domain" description="dTDP-4-dehydro-6-deoxy-alpha-D-glucopyranose 2,3-dehydratase" evidence="1">
    <location>
        <begin position="28"/>
        <end position="227"/>
    </location>
</feature>
<name>A0A1T5H0E7_9BACT</name>
<keyword evidence="3" id="KW-1185">Reference proteome</keyword>